<keyword evidence="3" id="KW-0547">Nucleotide-binding</keyword>
<dbReference type="InParanoid" id="C5LTG2"/>
<proteinExistence type="inferred from homology"/>
<protein>
    <recommendedName>
        <fullName evidence="5">Tubulin--tyrosine ligase-like protein 9</fullName>
    </recommendedName>
</protein>
<gene>
    <name evidence="6" type="ORF">Pmar_PMAR026090</name>
</gene>
<dbReference type="PANTHER" id="PTHR12241">
    <property type="entry name" value="TUBULIN POLYGLUTAMYLASE"/>
    <property type="match status" value="1"/>
</dbReference>
<dbReference type="PANTHER" id="PTHR12241:SF39">
    <property type="entry name" value="TUBULIN POLYGLUTAMYLASE TTLL9-RELATED"/>
    <property type="match status" value="1"/>
</dbReference>
<dbReference type="GeneID" id="9049678"/>
<dbReference type="GO" id="GO:0070740">
    <property type="term" value="F:tubulin-glutamic acid ligase activity"/>
    <property type="evidence" value="ECO:0007669"/>
    <property type="project" value="TreeGrafter"/>
</dbReference>
<dbReference type="PROSITE" id="PS51221">
    <property type="entry name" value="TTL"/>
    <property type="match status" value="1"/>
</dbReference>
<evidence type="ECO:0000313" key="7">
    <source>
        <dbReference type="Proteomes" id="UP000007800"/>
    </source>
</evidence>
<dbReference type="GO" id="GO:0000226">
    <property type="term" value="P:microtubule cytoskeleton organization"/>
    <property type="evidence" value="ECO:0007669"/>
    <property type="project" value="TreeGrafter"/>
</dbReference>
<dbReference type="Gene3D" id="3.30.1490.20">
    <property type="entry name" value="ATP-grasp fold, A domain"/>
    <property type="match status" value="1"/>
</dbReference>
<evidence type="ECO:0000256" key="4">
    <source>
        <dbReference type="ARBA" id="ARBA00022840"/>
    </source>
</evidence>
<dbReference type="InterPro" id="IPR013815">
    <property type="entry name" value="ATP_grasp_subdomain_1"/>
</dbReference>
<dbReference type="GO" id="GO:0015631">
    <property type="term" value="F:tubulin binding"/>
    <property type="evidence" value="ECO:0007669"/>
    <property type="project" value="TreeGrafter"/>
</dbReference>
<feature type="non-terminal residue" evidence="6">
    <location>
        <position position="85"/>
    </location>
</feature>
<dbReference type="Proteomes" id="UP000007800">
    <property type="component" value="Unassembled WGS sequence"/>
</dbReference>
<dbReference type="GO" id="GO:0036064">
    <property type="term" value="C:ciliary basal body"/>
    <property type="evidence" value="ECO:0007669"/>
    <property type="project" value="TreeGrafter"/>
</dbReference>
<dbReference type="EMBL" id="GG685291">
    <property type="protein sequence ID" value="EEQ99980.1"/>
    <property type="molecule type" value="Genomic_DNA"/>
</dbReference>
<keyword evidence="4" id="KW-0067">ATP-binding</keyword>
<comment type="similarity">
    <text evidence="1">Belongs to the tubulin--tyrosine ligase family.</text>
</comment>
<keyword evidence="2" id="KW-0436">Ligase</keyword>
<keyword evidence="7" id="KW-1185">Reference proteome</keyword>
<name>C5LTG2_PERM5</name>
<organism evidence="7">
    <name type="scientific">Perkinsus marinus (strain ATCC 50983 / TXsc)</name>
    <dbReference type="NCBI Taxonomy" id="423536"/>
    <lineage>
        <taxon>Eukaryota</taxon>
        <taxon>Sar</taxon>
        <taxon>Alveolata</taxon>
        <taxon>Perkinsozoa</taxon>
        <taxon>Perkinsea</taxon>
        <taxon>Perkinsida</taxon>
        <taxon>Perkinsidae</taxon>
        <taxon>Perkinsus</taxon>
    </lineage>
</organism>
<evidence type="ECO:0000256" key="3">
    <source>
        <dbReference type="ARBA" id="ARBA00022741"/>
    </source>
</evidence>
<accession>C5LTG2</accession>
<evidence type="ECO:0000256" key="2">
    <source>
        <dbReference type="ARBA" id="ARBA00022598"/>
    </source>
</evidence>
<reference evidence="6 7" key="1">
    <citation type="submission" date="2008-07" db="EMBL/GenBank/DDBJ databases">
        <authorList>
            <person name="El-Sayed N."/>
            <person name="Caler E."/>
            <person name="Inman J."/>
            <person name="Amedeo P."/>
            <person name="Hass B."/>
            <person name="Wortman J."/>
        </authorList>
    </citation>
    <scope>NUCLEOTIDE SEQUENCE [LARGE SCALE GENOMIC DNA]</scope>
    <source>
        <strain evidence="7">ATCC 50983 / TXsc</strain>
    </source>
</reference>
<sequence>AKNLNRAKERSATNRDDPDLMKILIRSSSQILPNEYAIFAEKFRKAGTSGNWWIMKPTNTAQGKGIFLFDKISQINEWKGHKISN</sequence>
<feature type="non-terminal residue" evidence="6">
    <location>
        <position position="1"/>
    </location>
</feature>
<dbReference type="Pfam" id="PF03133">
    <property type="entry name" value="TTL"/>
    <property type="match status" value="1"/>
</dbReference>
<evidence type="ECO:0000256" key="5">
    <source>
        <dbReference type="ARBA" id="ARBA00030445"/>
    </source>
</evidence>
<dbReference type="GO" id="GO:0005524">
    <property type="term" value="F:ATP binding"/>
    <property type="evidence" value="ECO:0007669"/>
    <property type="project" value="UniProtKB-KW"/>
</dbReference>
<evidence type="ECO:0000313" key="6">
    <source>
        <dbReference type="EMBL" id="EEQ99980.1"/>
    </source>
</evidence>
<evidence type="ECO:0000256" key="1">
    <source>
        <dbReference type="ARBA" id="ARBA00006820"/>
    </source>
</evidence>
<dbReference type="InterPro" id="IPR004344">
    <property type="entry name" value="TTL/TTLL_fam"/>
</dbReference>
<dbReference type="RefSeq" id="XP_002767263.1">
    <property type="nucleotide sequence ID" value="XM_002767217.1"/>
</dbReference>
<dbReference type="AlphaFoldDB" id="C5LTG2"/>
<dbReference type="OrthoDB" id="202825at2759"/>